<dbReference type="InterPro" id="IPR024742">
    <property type="entry name" value="Glycogen_debranch_N"/>
</dbReference>
<feature type="domain" description="Glycogen debranching enzyme C-terminal" evidence="1">
    <location>
        <begin position="279"/>
        <end position="638"/>
    </location>
</feature>
<accession>A0A810MSR8</accession>
<evidence type="ECO:0000259" key="2">
    <source>
        <dbReference type="Pfam" id="PF12439"/>
    </source>
</evidence>
<dbReference type="InterPro" id="IPR008928">
    <property type="entry name" value="6-hairpin_glycosidase_sf"/>
</dbReference>
<feature type="domain" description="Glycogen debranching enzyme bacterial and archaeal type N-terminal" evidence="2">
    <location>
        <begin position="20"/>
        <end position="226"/>
    </location>
</feature>
<dbReference type="EMBL" id="AP023359">
    <property type="protein sequence ID" value="BCJ63079.1"/>
    <property type="molecule type" value="Genomic_DNA"/>
</dbReference>
<dbReference type="RefSeq" id="WP_212820527.1">
    <property type="nucleotide sequence ID" value="NZ_AP023359.1"/>
</dbReference>
<dbReference type="KEGG" id="pry:Prubr_01000"/>
<dbReference type="InterPro" id="IPR012341">
    <property type="entry name" value="6hp_glycosidase-like_sf"/>
</dbReference>
<protein>
    <submittedName>
        <fullName evidence="3">Glycogen debranching protein</fullName>
    </submittedName>
</protein>
<dbReference type="SUPFAM" id="SSF48208">
    <property type="entry name" value="Six-hairpin glycosidases"/>
    <property type="match status" value="1"/>
</dbReference>
<dbReference type="PANTHER" id="PTHR10569:SF2">
    <property type="entry name" value="GLYCOGEN DEBRANCHING ENZYME"/>
    <property type="match status" value="1"/>
</dbReference>
<keyword evidence="4" id="KW-1185">Reference proteome</keyword>
<dbReference type="InterPro" id="IPR010401">
    <property type="entry name" value="AGL/Gdb1"/>
</dbReference>
<dbReference type="AlphaFoldDB" id="A0A810MSR8"/>
<sequence>MIPISFGPQVCGHLETGATREWLVPDGRGGYATGTVSGLRTRRYHGLLVVADDTCAGRRVGLVSLDPAVVFPSGAHVRLGAHEWASGDVDPRGFELLERFDLVDGLPRWRWRIGDVVIEREIAMTHGRSCVAVVHRLVAGGPVHLSLAAVCTWRDAHGERRADGPTPHVEPVAGGAIVESAFRLAGPDWEPEGQWWHGVHHRAEAARGLNPTEDLWYAGRFAGTLDRPGDTVQVLAWADDLGTEPPAADEVVAAARRRNQSVVAAAAPADDVDATLALAADAFVVTTPDGPDVVAGYPWFGAWSRDTMTAYEGLFLTSGRFDEGRDLLRAYAGRLSEGMLANTADTGRVEYNTADATLWFLHAVGRHVEVAGDPDLAAELLPALRTVVDTHLTGTRYGIRVDPTDGLLTQGAPGEALTWMDARVYGVPVTPRAGKPVEVNALWINGLATVRELADLVATDAGPAEAAHARALESYRRRFPSPSGWLHDVVDAPAPTYPLGGATHHDDDHLRPNQLLAWSLPHAPLTPDPRMVQAVGAALLTPLGLRSLAPGSPDYAGRHRGGPADRDGAYHQGTVWPWLIGPYADALRRAGLRIGESLIGIESHLPEFGLGSVSETADGQAPHTATGCPFQAWSVAEFRRARRS</sequence>
<dbReference type="Gene3D" id="1.50.10.10">
    <property type="match status" value="1"/>
</dbReference>
<reference evidence="3" key="1">
    <citation type="submission" date="2020-08" db="EMBL/GenBank/DDBJ databases">
        <title>Whole genome shotgun sequence of Polymorphospora rubra NBRC 101157.</title>
        <authorList>
            <person name="Komaki H."/>
            <person name="Tamura T."/>
        </authorList>
    </citation>
    <scope>NUCLEOTIDE SEQUENCE</scope>
    <source>
        <strain evidence="3">NBRC 101157</strain>
    </source>
</reference>
<dbReference type="Pfam" id="PF12439">
    <property type="entry name" value="GDE_N"/>
    <property type="match status" value="1"/>
</dbReference>
<dbReference type="GO" id="GO:0004134">
    <property type="term" value="F:4-alpha-glucanotransferase activity"/>
    <property type="evidence" value="ECO:0007669"/>
    <property type="project" value="InterPro"/>
</dbReference>
<evidence type="ECO:0000313" key="4">
    <source>
        <dbReference type="Proteomes" id="UP000680866"/>
    </source>
</evidence>
<dbReference type="InterPro" id="IPR032790">
    <property type="entry name" value="GDE_C"/>
</dbReference>
<dbReference type="PANTHER" id="PTHR10569">
    <property type="entry name" value="GLYCOGEN DEBRANCHING ENZYME"/>
    <property type="match status" value="1"/>
</dbReference>
<dbReference type="Proteomes" id="UP000680866">
    <property type="component" value="Chromosome"/>
</dbReference>
<dbReference type="GO" id="GO:0004135">
    <property type="term" value="F:amylo-alpha-1,6-glucosidase activity"/>
    <property type="evidence" value="ECO:0007669"/>
    <property type="project" value="InterPro"/>
</dbReference>
<evidence type="ECO:0000313" key="3">
    <source>
        <dbReference type="EMBL" id="BCJ63079.1"/>
    </source>
</evidence>
<name>A0A810MSR8_9ACTN</name>
<evidence type="ECO:0000259" key="1">
    <source>
        <dbReference type="Pfam" id="PF06202"/>
    </source>
</evidence>
<proteinExistence type="predicted"/>
<gene>
    <name evidence="3" type="ORF">Prubr_01000</name>
</gene>
<organism evidence="3 4">
    <name type="scientific">Polymorphospora rubra</name>
    <dbReference type="NCBI Taxonomy" id="338584"/>
    <lineage>
        <taxon>Bacteria</taxon>
        <taxon>Bacillati</taxon>
        <taxon>Actinomycetota</taxon>
        <taxon>Actinomycetes</taxon>
        <taxon>Micromonosporales</taxon>
        <taxon>Micromonosporaceae</taxon>
        <taxon>Polymorphospora</taxon>
    </lineage>
</organism>
<dbReference type="Pfam" id="PF06202">
    <property type="entry name" value="GDE_C"/>
    <property type="match status" value="1"/>
</dbReference>
<dbReference type="GO" id="GO:0005980">
    <property type="term" value="P:glycogen catabolic process"/>
    <property type="evidence" value="ECO:0007669"/>
    <property type="project" value="InterPro"/>
</dbReference>